<protein>
    <submittedName>
        <fullName evidence="4">Penicillin acylase family protein</fullName>
    </submittedName>
</protein>
<dbReference type="Gene3D" id="3.60.20.10">
    <property type="entry name" value="Glutamine Phosphoribosylpyrophosphate, subunit 1, domain 1"/>
    <property type="match status" value="1"/>
</dbReference>
<dbReference type="InterPro" id="IPR023343">
    <property type="entry name" value="Penicillin_amidase_dom1"/>
</dbReference>
<dbReference type="RefSeq" id="WP_380863624.1">
    <property type="nucleotide sequence ID" value="NZ_JBHRXV010000013.1"/>
</dbReference>
<accession>A0ABV7XG87</accession>
<evidence type="ECO:0000313" key="5">
    <source>
        <dbReference type="Proteomes" id="UP001595615"/>
    </source>
</evidence>
<dbReference type="InterPro" id="IPR043147">
    <property type="entry name" value="Penicillin_amidase_A-knob"/>
</dbReference>
<dbReference type="PANTHER" id="PTHR34218:SF4">
    <property type="entry name" value="ACYL-HOMOSERINE LACTONE ACYLASE QUIP"/>
    <property type="match status" value="1"/>
</dbReference>
<dbReference type="EMBL" id="JBHRXV010000013">
    <property type="protein sequence ID" value="MFC3714283.1"/>
    <property type="molecule type" value="Genomic_DNA"/>
</dbReference>
<dbReference type="PANTHER" id="PTHR34218">
    <property type="entry name" value="PEPTIDASE S45 PENICILLIN AMIDASE"/>
    <property type="match status" value="1"/>
</dbReference>
<comment type="similarity">
    <text evidence="1">Belongs to the peptidase S45 family.</text>
</comment>
<evidence type="ECO:0000256" key="2">
    <source>
        <dbReference type="ARBA" id="ARBA00022801"/>
    </source>
</evidence>
<name>A0ABV7XG87_9SPHN</name>
<dbReference type="Proteomes" id="UP001595615">
    <property type="component" value="Unassembled WGS sequence"/>
</dbReference>
<sequence length="770" mass="83360">MIDRLAVALAALCIGGAGRAAETPRPLPGLAAPAEIKVDRWGIAHIYAASPRDAFFMQGYNAARDRLWQIDLWRKRGLGLLARDFGPAYVAQDRAARLLLYRGDMAAEWASYGADAKSQTEAFVAGVNAYVGEVRAGRAPLPPEFALAGSQPDLWHAEDIVRVRSHALTRNVTSEVARARIACAADLKADELRQSLKPKWETKIPDGLDPCAIPAEVLDTYRLGAAGVTFDKLQGVPVAALDIESEGSNNWVIAPSRTATGRPILANDPHRDLGIPSIRYVVHMEAPGLSAIGAGEPALPGISIGHNGQIAFGLTIFAADQEDLYVYVTEGDRYRYKGGWEPMQVVRETIEVKGAAPQTAELRFTRHGPVLHHDATRAFALRSVWSAPGTSAYFGSMRYMRAKDWPGFVAAMDGWGTPSENQVYADTRGHIGWIAAGRVPVRKNWDGLLPVPGDGRYEWDGFLPNEALPRSADPAAGFIATANEMNLPAGYPVAERKPGFEWAHTSRKERIDEVLHRQPKSTLADSMALQNDATNVVARQLLPLLTPLADDPQLGADVRLLQGWDGVAGADSPAAALFETWLIKHLRPATVAELTPPAARPLITSAEVAAVIDRLTGPTPADTRLRILRTSLTVAVAEVTAALGPDRTTWAWGKLHHVYLEHALQGLAGDKLDLSTAKLPGAGTYLSPLAAGWRADGRRMTGASFRMVLDVGKWDDSKVINGAGQSGDPASPHYRDHFELWATGRYVPLLYSRKAIDAATTQTLRFTPGR</sequence>
<keyword evidence="3" id="KW-0865">Zymogen</keyword>
<evidence type="ECO:0000313" key="4">
    <source>
        <dbReference type="EMBL" id="MFC3714283.1"/>
    </source>
</evidence>
<evidence type="ECO:0000256" key="3">
    <source>
        <dbReference type="ARBA" id="ARBA00023145"/>
    </source>
</evidence>
<dbReference type="Gene3D" id="2.30.120.10">
    <property type="match status" value="1"/>
</dbReference>
<proteinExistence type="inferred from homology"/>
<evidence type="ECO:0000256" key="1">
    <source>
        <dbReference type="ARBA" id="ARBA00006586"/>
    </source>
</evidence>
<dbReference type="InterPro" id="IPR029055">
    <property type="entry name" value="Ntn_hydrolases_N"/>
</dbReference>
<dbReference type="Pfam" id="PF01804">
    <property type="entry name" value="Penicil_amidase"/>
    <property type="match status" value="1"/>
</dbReference>
<dbReference type="PIRSF" id="PIRSF001227">
    <property type="entry name" value="Pen_acylase"/>
    <property type="match status" value="1"/>
</dbReference>
<gene>
    <name evidence="4" type="ORF">ACFOMD_17070</name>
</gene>
<keyword evidence="5" id="KW-1185">Reference proteome</keyword>
<keyword evidence="2" id="KW-0378">Hydrolase</keyword>
<dbReference type="SUPFAM" id="SSF56235">
    <property type="entry name" value="N-terminal nucleophile aminohydrolases (Ntn hydrolases)"/>
    <property type="match status" value="1"/>
</dbReference>
<dbReference type="Gene3D" id="1.10.1400.10">
    <property type="match status" value="1"/>
</dbReference>
<dbReference type="Gene3D" id="1.10.439.10">
    <property type="entry name" value="Penicillin Amidohydrolase, domain 1"/>
    <property type="match status" value="1"/>
</dbReference>
<dbReference type="CDD" id="cd03747">
    <property type="entry name" value="Ntn_PGA_like"/>
    <property type="match status" value="1"/>
</dbReference>
<organism evidence="4 5">
    <name type="scientific">Sphingoaurantiacus capsulatus</name>
    <dbReference type="NCBI Taxonomy" id="1771310"/>
    <lineage>
        <taxon>Bacteria</taxon>
        <taxon>Pseudomonadati</taxon>
        <taxon>Pseudomonadota</taxon>
        <taxon>Alphaproteobacteria</taxon>
        <taxon>Sphingomonadales</taxon>
        <taxon>Sphingosinicellaceae</taxon>
        <taxon>Sphingoaurantiacus</taxon>
    </lineage>
</organism>
<dbReference type="InterPro" id="IPR014395">
    <property type="entry name" value="Pen/GL7ACA/AHL_acylase"/>
</dbReference>
<reference evidence="5" key="1">
    <citation type="journal article" date="2019" name="Int. J. Syst. Evol. Microbiol.">
        <title>The Global Catalogue of Microorganisms (GCM) 10K type strain sequencing project: providing services to taxonomists for standard genome sequencing and annotation.</title>
        <authorList>
            <consortium name="The Broad Institute Genomics Platform"/>
            <consortium name="The Broad Institute Genome Sequencing Center for Infectious Disease"/>
            <person name="Wu L."/>
            <person name="Ma J."/>
        </authorList>
    </citation>
    <scope>NUCLEOTIDE SEQUENCE [LARGE SCALE GENOMIC DNA]</scope>
    <source>
        <strain evidence="5">KCTC 42644</strain>
    </source>
</reference>
<dbReference type="InterPro" id="IPR043146">
    <property type="entry name" value="Penicillin_amidase_N_B-knob"/>
</dbReference>
<dbReference type="InterPro" id="IPR002692">
    <property type="entry name" value="S45"/>
</dbReference>
<comment type="caution">
    <text evidence="4">The sequence shown here is derived from an EMBL/GenBank/DDBJ whole genome shotgun (WGS) entry which is preliminary data.</text>
</comment>